<protein>
    <recommendedName>
        <fullName evidence="3">RNase H type-1 domain-containing protein</fullName>
    </recommendedName>
</protein>
<evidence type="ECO:0000313" key="2">
    <source>
        <dbReference type="Proteomes" id="UP000234323"/>
    </source>
</evidence>
<dbReference type="InterPro" id="IPR036397">
    <property type="entry name" value="RNaseH_sf"/>
</dbReference>
<dbReference type="VEuPathDB" id="FungiDB:FUN_006614"/>
<dbReference type="VEuPathDB" id="FungiDB:RhiirA1_446223"/>
<keyword evidence="2" id="KW-1185">Reference proteome</keyword>
<name>A0A2I1GZ82_9GLOM</name>
<dbReference type="AlphaFoldDB" id="A0A2I1GZ82"/>
<comment type="caution">
    <text evidence="1">The sequence shown here is derived from an EMBL/GenBank/DDBJ whole genome shotgun (WGS) entry which is preliminary data.</text>
</comment>
<gene>
    <name evidence="1" type="ORF">RhiirA4_424887</name>
</gene>
<reference evidence="1 2" key="1">
    <citation type="submission" date="2015-10" db="EMBL/GenBank/DDBJ databases">
        <title>Genome analyses suggest a sexual origin of heterokaryosis in a supposedly ancient asexual fungus.</title>
        <authorList>
            <person name="Ropars J."/>
            <person name="Sedzielewska K."/>
            <person name="Noel J."/>
            <person name="Charron P."/>
            <person name="Farinelli L."/>
            <person name="Marton T."/>
            <person name="Kruger M."/>
            <person name="Pelin A."/>
            <person name="Brachmann A."/>
            <person name="Corradi N."/>
        </authorList>
    </citation>
    <scope>NUCLEOTIDE SEQUENCE [LARGE SCALE GENOMIC DNA]</scope>
    <source>
        <strain evidence="1 2">A4</strain>
    </source>
</reference>
<dbReference type="InterPro" id="IPR012337">
    <property type="entry name" value="RNaseH-like_sf"/>
</dbReference>
<sequence length="495" mass="58666">MCKTNVESSNSESRDRETSINIQAIKVTKEIPSTDGRKKEFVYTQQDYMLIIGQINKKNQSGRYSIQHWVINERDDNGVIVIQRCNGCTLNDKRVNKESQRCYFNRDRKHLELKLIKVKGHSGVKGNEEADRVAKSDKEKLTCIIINDLQQKDLKYDLYWDGKRVDRHIRKFIDNLCESALEAAWSFNRAHRTIFQDTTHTIEEKVTWALFKKNTGFNCTSSSVNNRFIKHLKLTNNLLPTLEIMKERRYDLYGDVKCRMCLEENEDDDHIIYCQQLRDKWLMVANNTRHECDQMLKDLLSQENYLQLNQQDIQQVMSWNRNFFVHITGPNQELPIPFIHLMLRNFFPKGKYRKLKSIVKSEKATLTITTLFLEIFINEFYRIIWQPRCNLVTEWERTKGIKKQDLRKKIPAHQRIAYERTPTQQIEGDTYDLKGRKILKKNEQWSISLEKTRQYINQCIREGNRVIWKEDIGEFLSGDGRTQEQSIGWGTGSEF</sequence>
<dbReference type="VEuPathDB" id="FungiDB:RhiirFUN_018549"/>
<dbReference type="EMBL" id="LLXI01001109">
    <property type="protein sequence ID" value="PKY51947.1"/>
    <property type="molecule type" value="Genomic_DNA"/>
</dbReference>
<dbReference type="Gene3D" id="3.30.420.10">
    <property type="entry name" value="Ribonuclease H-like superfamily/Ribonuclease H"/>
    <property type="match status" value="1"/>
</dbReference>
<dbReference type="SUPFAM" id="SSF53098">
    <property type="entry name" value="Ribonuclease H-like"/>
    <property type="match status" value="1"/>
</dbReference>
<proteinExistence type="predicted"/>
<dbReference type="Proteomes" id="UP000234323">
    <property type="component" value="Unassembled WGS sequence"/>
</dbReference>
<accession>A0A2I1GZ82</accession>
<evidence type="ECO:0008006" key="3">
    <source>
        <dbReference type="Google" id="ProtNLM"/>
    </source>
</evidence>
<evidence type="ECO:0000313" key="1">
    <source>
        <dbReference type="EMBL" id="PKY51947.1"/>
    </source>
</evidence>
<organism evidence="1 2">
    <name type="scientific">Rhizophagus irregularis</name>
    <dbReference type="NCBI Taxonomy" id="588596"/>
    <lineage>
        <taxon>Eukaryota</taxon>
        <taxon>Fungi</taxon>
        <taxon>Fungi incertae sedis</taxon>
        <taxon>Mucoromycota</taxon>
        <taxon>Glomeromycotina</taxon>
        <taxon>Glomeromycetes</taxon>
        <taxon>Glomerales</taxon>
        <taxon>Glomeraceae</taxon>
        <taxon>Rhizophagus</taxon>
    </lineage>
</organism>
<dbReference type="GO" id="GO:0003676">
    <property type="term" value="F:nucleic acid binding"/>
    <property type="evidence" value="ECO:0007669"/>
    <property type="project" value="InterPro"/>
</dbReference>